<name>A0A0F9NH93_9ZZZZ</name>
<dbReference type="AlphaFoldDB" id="A0A0F9NH93"/>
<protein>
    <submittedName>
        <fullName evidence="2">Uncharacterized protein</fullName>
    </submittedName>
</protein>
<feature type="non-terminal residue" evidence="2">
    <location>
        <position position="1"/>
    </location>
</feature>
<reference evidence="2" key="1">
    <citation type="journal article" date="2015" name="Nature">
        <title>Complex archaea that bridge the gap between prokaryotes and eukaryotes.</title>
        <authorList>
            <person name="Spang A."/>
            <person name="Saw J.H."/>
            <person name="Jorgensen S.L."/>
            <person name="Zaremba-Niedzwiedzka K."/>
            <person name="Martijn J."/>
            <person name="Lind A.E."/>
            <person name="van Eijk R."/>
            <person name="Schleper C."/>
            <person name="Guy L."/>
            <person name="Ettema T.J."/>
        </authorList>
    </citation>
    <scope>NUCLEOTIDE SEQUENCE</scope>
</reference>
<gene>
    <name evidence="2" type="ORF">LCGC14_1261330</name>
</gene>
<dbReference type="EMBL" id="LAZR01006995">
    <property type="protein sequence ID" value="KKM88175.1"/>
    <property type="molecule type" value="Genomic_DNA"/>
</dbReference>
<organism evidence="2">
    <name type="scientific">marine sediment metagenome</name>
    <dbReference type="NCBI Taxonomy" id="412755"/>
    <lineage>
        <taxon>unclassified sequences</taxon>
        <taxon>metagenomes</taxon>
        <taxon>ecological metagenomes</taxon>
    </lineage>
</organism>
<proteinExistence type="predicted"/>
<sequence>PGDMGLGEVSSDFVNDGNPLDTYSDTVDNDVGFEDFTTLNVIFSPDGSVVTQINGQAPVLYENSPAFVNKAGEETRIWKYNAALVNERGIRVMTCFNYKELKASVTRTPALDESGQYLVVNRCTGQLFPVE</sequence>
<evidence type="ECO:0000256" key="1">
    <source>
        <dbReference type="SAM" id="MobiDB-lite"/>
    </source>
</evidence>
<accession>A0A0F9NH93</accession>
<comment type="caution">
    <text evidence="2">The sequence shown here is derived from an EMBL/GenBank/DDBJ whole genome shotgun (WGS) entry which is preliminary data.</text>
</comment>
<feature type="region of interest" description="Disordered" evidence="1">
    <location>
        <begin position="1"/>
        <end position="21"/>
    </location>
</feature>
<evidence type="ECO:0000313" key="2">
    <source>
        <dbReference type="EMBL" id="KKM88175.1"/>
    </source>
</evidence>